<accession>A0A1X7UVP7</accession>
<evidence type="ECO:0000313" key="1">
    <source>
        <dbReference type="EnsemblMetazoa" id="Aqu2.1.31599_001"/>
    </source>
</evidence>
<dbReference type="EnsemblMetazoa" id="Aqu2.1.31599_001">
    <property type="protein sequence ID" value="Aqu2.1.31599_001"/>
    <property type="gene ID" value="Aqu2.1.31599"/>
</dbReference>
<dbReference type="AlphaFoldDB" id="A0A1X7UVP7"/>
<organism evidence="1">
    <name type="scientific">Amphimedon queenslandica</name>
    <name type="common">Sponge</name>
    <dbReference type="NCBI Taxonomy" id="400682"/>
    <lineage>
        <taxon>Eukaryota</taxon>
        <taxon>Metazoa</taxon>
        <taxon>Porifera</taxon>
        <taxon>Demospongiae</taxon>
        <taxon>Heteroscleromorpha</taxon>
        <taxon>Haplosclerida</taxon>
        <taxon>Niphatidae</taxon>
        <taxon>Amphimedon</taxon>
    </lineage>
</organism>
<name>A0A1X7UVP7_AMPQE</name>
<dbReference type="InParanoid" id="A0A1X7UVP7"/>
<sequence length="147" mass="16386">MATGGDKHLALPRTLSDGSDLDQWLQKFDICATANGWDADTCAKKIPTFLDGEALMVYLEMPDADKKDYMAIQTALKAVFQPAESRFRAMVDFEGRKLLPGESPHAFLFHLKRLLDRALPGATETVKKDMLLHHFIDGLPRCCSNSC</sequence>
<proteinExistence type="predicted"/>
<reference evidence="1" key="1">
    <citation type="submission" date="2017-05" db="UniProtKB">
        <authorList>
            <consortium name="EnsemblMetazoa"/>
        </authorList>
    </citation>
    <scope>IDENTIFICATION</scope>
</reference>
<protein>
    <submittedName>
        <fullName evidence="1">Uncharacterized protein</fullName>
    </submittedName>
</protein>